<reference evidence="3" key="1">
    <citation type="submission" date="2017-02" db="UniProtKB">
        <authorList>
            <consortium name="WormBaseParasite"/>
        </authorList>
    </citation>
    <scope>IDENTIFICATION</scope>
</reference>
<dbReference type="AlphaFoldDB" id="A0A0N5BHG6"/>
<evidence type="ECO:0000313" key="3">
    <source>
        <dbReference type="WBParaSite" id="SPAL_0000540600.1"/>
    </source>
</evidence>
<sequence length="80" mass="8700">MHFIKYFTIFVLLAVQYSLQDTTTPCTSGCPVGTSDFGTTQGPLSDSVTRKKRSLLKAFGGKMAKQLLKKAGTKVLSKLL</sequence>
<keyword evidence="1" id="KW-0732">Signal</keyword>
<proteinExistence type="predicted"/>
<dbReference type="WBParaSite" id="SPAL_0000540600.1">
    <property type="protein sequence ID" value="SPAL_0000540600.1"/>
    <property type="gene ID" value="SPAL_0000540600"/>
</dbReference>
<evidence type="ECO:0000313" key="2">
    <source>
        <dbReference type="Proteomes" id="UP000046392"/>
    </source>
</evidence>
<organism evidence="2 3">
    <name type="scientific">Strongyloides papillosus</name>
    <name type="common">Intestinal threadworm</name>
    <dbReference type="NCBI Taxonomy" id="174720"/>
    <lineage>
        <taxon>Eukaryota</taxon>
        <taxon>Metazoa</taxon>
        <taxon>Ecdysozoa</taxon>
        <taxon>Nematoda</taxon>
        <taxon>Chromadorea</taxon>
        <taxon>Rhabditida</taxon>
        <taxon>Tylenchina</taxon>
        <taxon>Panagrolaimomorpha</taxon>
        <taxon>Strongyloidoidea</taxon>
        <taxon>Strongyloididae</taxon>
        <taxon>Strongyloides</taxon>
    </lineage>
</organism>
<evidence type="ECO:0000256" key="1">
    <source>
        <dbReference type="SAM" id="SignalP"/>
    </source>
</evidence>
<keyword evidence="2" id="KW-1185">Reference proteome</keyword>
<feature type="chain" id="PRO_5005894268" evidence="1">
    <location>
        <begin position="21"/>
        <end position="80"/>
    </location>
</feature>
<feature type="signal peptide" evidence="1">
    <location>
        <begin position="1"/>
        <end position="20"/>
    </location>
</feature>
<dbReference type="Proteomes" id="UP000046392">
    <property type="component" value="Unplaced"/>
</dbReference>
<accession>A0A0N5BHG6</accession>
<name>A0A0N5BHG6_STREA</name>
<protein>
    <submittedName>
        <fullName evidence="3">Secreted protein</fullName>
    </submittedName>
</protein>